<evidence type="ECO:0000256" key="5">
    <source>
        <dbReference type="ARBA" id="ARBA00016895"/>
    </source>
</evidence>
<dbReference type="PANTHER" id="PTHR36701">
    <property type="entry name" value="EPOXYQUEUOSINE REDUCTASE QUEH"/>
    <property type="match status" value="1"/>
</dbReference>
<comment type="similarity">
    <text evidence="3 17">Belongs to the QueH family.</text>
</comment>
<keyword evidence="14 17" id="KW-0676">Redox-active center</keyword>
<dbReference type="UniPathway" id="UPA00392"/>
<keyword evidence="8 17" id="KW-0479">Metal-binding</keyword>
<evidence type="ECO:0000256" key="16">
    <source>
        <dbReference type="ARBA" id="ARBA00047415"/>
    </source>
</evidence>
<comment type="catalytic activity">
    <reaction evidence="16 17">
        <text>epoxyqueuosine(34) in tRNA + AH2 = queuosine(34) in tRNA + A + H2O</text>
        <dbReference type="Rhea" id="RHEA:32159"/>
        <dbReference type="Rhea" id="RHEA-COMP:18571"/>
        <dbReference type="Rhea" id="RHEA-COMP:18582"/>
        <dbReference type="ChEBI" id="CHEBI:13193"/>
        <dbReference type="ChEBI" id="CHEBI:15377"/>
        <dbReference type="ChEBI" id="CHEBI:17499"/>
        <dbReference type="ChEBI" id="CHEBI:194431"/>
        <dbReference type="ChEBI" id="CHEBI:194443"/>
        <dbReference type="EC" id="1.17.99.6"/>
    </reaction>
</comment>
<feature type="binding site" evidence="17">
    <location>
        <position position="11"/>
    </location>
    <ligand>
        <name>[4Fe-4S] cluster</name>
        <dbReference type="ChEBI" id="CHEBI:49883"/>
    </ligand>
</feature>
<evidence type="ECO:0000313" key="19">
    <source>
        <dbReference type="Proteomes" id="UP000198817"/>
    </source>
</evidence>
<feature type="binding site" evidence="17">
    <location>
        <position position="100"/>
    </location>
    <ligand>
        <name>[4Fe-4S] cluster</name>
        <dbReference type="ChEBI" id="CHEBI:49883"/>
    </ligand>
</feature>
<feature type="binding site" evidence="17">
    <location>
        <position position="97"/>
    </location>
    <ligand>
        <name>[4Fe-4S] cluster</name>
        <dbReference type="ChEBI" id="CHEBI:49883"/>
    </ligand>
</feature>
<evidence type="ECO:0000256" key="11">
    <source>
        <dbReference type="ARBA" id="ARBA00023004"/>
    </source>
</evidence>
<keyword evidence="12 17" id="KW-0411">Iron-sulfur</keyword>
<dbReference type="EMBL" id="FPBT01000010">
    <property type="protein sequence ID" value="SFU53600.1"/>
    <property type="molecule type" value="Genomic_DNA"/>
</dbReference>
<evidence type="ECO:0000256" key="9">
    <source>
        <dbReference type="ARBA" id="ARBA00022785"/>
    </source>
</evidence>
<name>A0A1I7GYY9_9FIRM</name>
<sequence>MKEKLLLHSCCGPCSTACIERLFPDYEITVFYYNPCITDTEEYMKRRESQIRFIEAMNRQHEAPEDRIRFADGDRDTEEYFRRVRGLEQEPEGGARCTVCFRQRLEESARYAKEHGFPLFTTTLTVSPHKDYPLISGIGKDIARETEGVEFLDIDFKKKAGFQRSVALSKEYGLYRQNFCGCEFSRRV</sequence>
<dbReference type="RefSeq" id="WP_242869567.1">
    <property type="nucleotide sequence ID" value="NZ_CACVNK010000021.1"/>
</dbReference>
<feature type="binding site" evidence="17">
    <location>
        <position position="10"/>
    </location>
    <ligand>
        <name>[4Fe-4S] cluster</name>
        <dbReference type="ChEBI" id="CHEBI:49883"/>
    </ligand>
</feature>
<dbReference type="InterPro" id="IPR003828">
    <property type="entry name" value="QueH"/>
</dbReference>
<evidence type="ECO:0000256" key="14">
    <source>
        <dbReference type="ARBA" id="ARBA00023284"/>
    </source>
</evidence>
<evidence type="ECO:0000256" key="2">
    <source>
        <dbReference type="ARBA" id="ARBA00004691"/>
    </source>
</evidence>
<dbReference type="STRING" id="155865.SAMN05216515_11125"/>
<evidence type="ECO:0000256" key="13">
    <source>
        <dbReference type="ARBA" id="ARBA00023157"/>
    </source>
</evidence>
<keyword evidence="6 17" id="KW-0004">4Fe-4S</keyword>
<evidence type="ECO:0000313" key="18">
    <source>
        <dbReference type="EMBL" id="SFU53600.1"/>
    </source>
</evidence>
<dbReference type="GO" id="GO:0051539">
    <property type="term" value="F:4 iron, 4 sulfur cluster binding"/>
    <property type="evidence" value="ECO:0007669"/>
    <property type="project" value="UniProtKB-UniRule"/>
</dbReference>
<organism evidence="18 19">
    <name type="scientific">Eubacterium pyruvativorans</name>
    <dbReference type="NCBI Taxonomy" id="155865"/>
    <lineage>
        <taxon>Bacteria</taxon>
        <taxon>Bacillati</taxon>
        <taxon>Bacillota</taxon>
        <taxon>Clostridia</taxon>
        <taxon>Eubacteriales</taxon>
        <taxon>Eubacteriaceae</taxon>
        <taxon>Eubacterium</taxon>
    </lineage>
</organism>
<evidence type="ECO:0000256" key="8">
    <source>
        <dbReference type="ARBA" id="ARBA00022723"/>
    </source>
</evidence>
<accession>A0A1I7GYY9</accession>
<evidence type="ECO:0000256" key="4">
    <source>
        <dbReference type="ARBA" id="ARBA00012622"/>
    </source>
</evidence>
<protein>
    <recommendedName>
        <fullName evidence="5 17">Epoxyqueuosine reductase QueH</fullName>
        <ecNumber evidence="4 17">1.17.99.6</ecNumber>
    </recommendedName>
    <alternativeName>
        <fullName evidence="15 17">Queuosine biosynthesis protein QueH</fullName>
    </alternativeName>
</protein>
<evidence type="ECO:0000256" key="15">
    <source>
        <dbReference type="ARBA" id="ARBA00031446"/>
    </source>
</evidence>
<evidence type="ECO:0000256" key="1">
    <source>
        <dbReference type="ARBA" id="ARBA00002268"/>
    </source>
</evidence>
<keyword evidence="13 17" id="KW-1015">Disulfide bond</keyword>
<evidence type="ECO:0000256" key="6">
    <source>
        <dbReference type="ARBA" id="ARBA00022485"/>
    </source>
</evidence>
<gene>
    <name evidence="17" type="primary">queH</name>
    <name evidence="18" type="ORF">SAMN05216508_11027</name>
</gene>
<dbReference type="AlphaFoldDB" id="A0A1I7GYY9"/>
<proteinExistence type="inferred from homology"/>
<feature type="disulfide bond" description="Redox-active" evidence="17">
    <location>
        <begin position="180"/>
        <end position="182"/>
    </location>
</feature>
<evidence type="ECO:0000256" key="17">
    <source>
        <dbReference type="HAMAP-Rule" id="MF_02089"/>
    </source>
</evidence>
<keyword evidence="11 17" id="KW-0408">Iron</keyword>
<keyword evidence="9 17" id="KW-0671">Queuosine biosynthesis</keyword>
<reference evidence="18 19" key="1">
    <citation type="submission" date="2016-10" db="EMBL/GenBank/DDBJ databases">
        <authorList>
            <person name="de Groot N.N."/>
        </authorList>
    </citation>
    <scope>NUCLEOTIDE SEQUENCE [LARGE SCALE GENOMIC DNA]</scope>
    <source>
        <strain evidence="18 19">KHGC13</strain>
    </source>
</reference>
<dbReference type="EC" id="1.17.99.6" evidence="4 17"/>
<keyword evidence="10 17" id="KW-0560">Oxidoreductase</keyword>
<comment type="function">
    <text evidence="1 17">Catalyzes the conversion of epoxyqueuosine (oQ) to queuosine (Q), which is a hypermodified base found in the wobble positions of tRNA(Asp), tRNA(Asn), tRNA(His) and tRNA(Tyr).</text>
</comment>
<dbReference type="PANTHER" id="PTHR36701:SF1">
    <property type="entry name" value="EPOXYQUEUOSINE REDUCTASE QUEH"/>
    <property type="match status" value="1"/>
</dbReference>
<dbReference type="GO" id="GO:0052693">
    <property type="term" value="F:epoxyqueuosine reductase activity"/>
    <property type="evidence" value="ECO:0007669"/>
    <property type="project" value="UniProtKB-UniRule"/>
</dbReference>
<dbReference type="Pfam" id="PF02677">
    <property type="entry name" value="QueH"/>
    <property type="match status" value="1"/>
</dbReference>
<evidence type="ECO:0000256" key="10">
    <source>
        <dbReference type="ARBA" id="ARBA00023002"/>
    </source>
</evidence>
<evidence type="ECO:0000256" key="12">
    <source>
        <dbReference type="ARBA" id="ARBA00023014"/>
    </source>
</evidence>
<dbReference type="GeneID" id="78354059"/>
<dbReference type="GO" id="GO:0046872">
    <property type="term" value="F:metal ion binding"/>
    <property type="evidence" value="ECO:0007669"/>
    <property type="project" value="UniProtKB-KW"/>
</dbReference>
<keyword evidence="19" id="KW-1185">Reference proteome</keyword>
<keyword evidence="7 17" id="KW-0819">tRNA processing</keyword>
<comment type="pathway">
    <text evidence="2 17">tRNA modification; tRNA-queuosine biosynthesis.</text>
</comment>
<dbReference type="Proteomes" id="UP000198817">
    <property type="component" value="Unassembled WGS sequence"/>
</dbReference>
<dbReference type="HAMAP" id="MF_02089">
    <property type="entry name" value="QueH"/>
    <property type="match status" value="1"/>
</dbReference>
<evidence type="ECO:0000256" key="3">
    <source>
        <dbReference type="ARBA" id="ARBA00008207"/>
    </source>
</evidence>
<evidence type="ECO:0000256" key="7">
    <source>
        <dbReference type="ARBA" id="ARBA00022694"/>
    </source>
</evidence>
<dbReference type="GO" id="GO:0008616">
    <property type="term" value="P:tRNA queuosine(34) biosynthetic process"/>
    <property type="evidence" value="ECO:0007669"/>
    <property type="project" value="UniProtKB-UniRule"/>
</dbReference>